<keyword evidence="2" id="KW-1185">Reference proteome</keyword>
<dbReference type="AlphaFoldDB" id="A0A397W033"/>
<evidence type="ECO:0008006" key="3">
    <source>
        <dbReference type="Google" id="ProtNLM"/>
    </source>
</evidence>
<organism evidence="1 2">
    <name type="scientific">Gigaspora rosea</name>
    <dbReference type="NCBI Taxonomy" id="44941"/>
    <lineage>
        <taxon>Eukaryota</taxon>
        <taxon>Fungi</taxon>
        <taxon>Fungi incertae sedis</taxon>
        <taxon>Mucoromycota</taxon>
        <taxon>Glomeromycotina</taxon>
        <taxon>Glomeromycetes</taxon>
        <taxon>Diversisporales</taxon>
        <taxon>Gigasporaceae</taxon>
        <taxon>Gigaspora</taxon>
    </lineage>
</organism>
<name>A0A397W033_9GLOM</name>
<accession>A0A397W033</accession>
<dbReference type="Proteomes" id="UP000266673">
    <property type="component" value="Unassembled WGS sequence"/>
</dbReference>
<protein>
    <recommendedName>
        <fullName evidence="3">FAR1 domain-containing protein</fullName>
    </recommendedName>
</protein>
<dbReference type="EMBL" id="QKWP01000129">
    <property type="protein sequence ID" value="RIB26629.1"/>
    <property type="molecule type" value="Genomic_DNA"/>
</dbReference>
<comment type="caution">
    <text evidence="1">The sequence shown here is derived from an EMBL/GenBank/DDBJ whole genome shotgun (WGS) entry which is preliminary data.</text>
</comment>
<gene>
    <name evidence="1" type="ORF">C2G38_2162841</name>
</gene>
<dbReference type="STRING" id="44941.A0A397W033"/>
<sequence length="228" mass="26543">MNDVEDIDYFINYINEESDIESNVESIKNAGYPENIDTDSFVINNAEDDASKLYTGKRDRGFNVVKDRVSRENDVIRRRAYICKHGRHYDSSSNKETGTKKILCQWHVNASCSKHKNPDSLIFINKIVNEHNHELNIDAIKFEQTKKFSKEMMDDIEFLTKQCRMSATAQKRYLEDKYPSKPIYSKDLYAAISKFRPTGKSLLNDAARISNWLDSQKEKDPRWIVARG</sequence>
<reference evidence="1 2" key="1">
    <citation type="submission" date="2018-06" db="EMBL/GenBank/DDBJ databases">
        <title>Comparative genomics reveals the genomic features of Rhizophagus irregularis, R. cerebriforme, R. diaphanum and Gigaspora rosea, and their symbiotic lifestyle signature.</title>
        <authorList>
            <person name="Morin E."/>
            <person name="San Clemente H."/>
            <person name="Chen E.C.H."/>
            <person name="De La Providencia I."/>
            <person name="Hainaut M."/>
            <person name="Kuo A."/>
            <person name="Kohler A."/>
            <person name="Murat C."/>
            <person name="Tang N."/>
            <person name="Roy S."/>
            <person name="Loubradou J."/>
            <person name="Henrissat B."/>
            <person name="Grigoriev I.V."/>
            <person name="Corradi N."/>
            <person name="Roux C."/>
            <person name="Martin F.M."/>
        </authorList>
    </citation>
    <scope>NUCLEOTIDE SEQUENCE [LARGE SCALE GENOMIC DNA]</scope>
    <source>
        <strain evidence="1 2">DAOM 194757</strain>
    </source>
</reference>
<proteinExistence type="predicted"/>
<evidence type="ECO:0000313" key="1">
    <source>
        <dbReference type="EMBL" id="RIB26629.1"/>
    </source>
</evidence>
<dbReference type="OrthoDB" id="2355492at2759"/>
<evidence type="ECO:0000313" key="2">
    <source>
        <dbReference type="Proteomes" id="UP000266673"/>
    </source>
</evidence>